<evidence type="ECO:0000256" key="2">
    <source>
        <dbReference type="ARBA" id="ARBA00009298"/>
    </source>
</evidence>
<evidence type="ECO:0000256" key="4">
    <source>
        <dbReference type="ARBA" id="ARBA00022692"/>
    </source>
</evidence>
<dbReference type="GO" id="GO:0005886">
    <property type="term" value="C:plasma membrane"/>
    <property type="evidence" value="ECO:0007669"/>
    <property type="project" value="UniProtKB-SubCell"/>
</dbReference>
<feature type="transmembrane region" description="Helical" evidence="7">
    <location>
        <begin position="111"/>
        <end position="129"/>
    </location>
</feature>
<evidence type="ECO:0000256" key="3">
    <source>
        <dbReference type="ARBA" id="ARBA00022475"/>
    </source>
</evidence>
<keyword evidence="4 7" id="KW-0812">Transmembrane</keyword>
<evidence type="ECO:0000313" key="9">
    <source>
        <dbReference type="EMBL" id="OGC33117.1"/>
    </source>
</evidence>
<evidence type="ECO:0000313" key="10">
    <source>
        <dbReference type="Proteomes" id="UP000177309"/>
    </source>
</evidence>
<organism evidence="9 10">
    <name type="scientific">candidate division WOR-1 bacterium RIFOXYC2_FULL_41_25</name>
    <dbReference type="NCBI Taxonomy" id="1802586"/>
    <lineage>
        <taxon>Bacteria</taxon>
        <taxon>Bacillati</taxon>
        <taxon>Saganbacteria</taxon>
    </lineage>
</organism>
<keyword evidence="6 7" id="KW-0472">Membrane</keyword>
<feature type="transmembrane region" description="Helical" evidence="7">
    <location>
        <begin position="6"/>
        <end position="23"/>
    </location>
</feature>
<dbReference type="PRINTS" id="PR01837">
    <property type="entry name" value="MGTCSAPBPROT"/>
</dbReference>
<comment type="similarity">
    <text evidence="2">Belongs to the MgtC/SapB family.</text>
</comment>
<dbReference type="Proteomes" id="UP000177309">
    <property type="component" value="Unassembled WGS sequence"/>
</dbReference>
<dbReference type="InterPro" id="IPR003416">
    <property type="entry name" value="MgtC/SapB/SrpB/YhiD_fam"/>
</dbReference>
<proteinExistence type="inferred from homology"/>
<sequence>MSDLTVVINLSVAFILGGLIGWLREKEGKTAGLRTHILVCVSGALLMMLSGEMMAFSKIADPGRIAAGVITGIGFIGAGCIVQARGSVKGITTAASIWITTAIGMASGLSLYLSAVVATIITLITLEALRHVEKRIIKTKDSD</sequence>
<reference evidence="9 10" key="1">
    <citation type="journal article" date="2016" name="Nat. Commun.">
        <title>Thousands of microbial genomes shed light on interconnected biogeochemical processes in an aquifer system.</title>
        <authorList>
            <person name="Anantharaman K."/>
            <person name="Brown C.T."/>
            <person name="Hug L.A."/>
            <person name="Sharon I."/>
            <person name="Castelle C.J."/>
            <person name="Probst A.J."/>
            <person name="Thomas B.C."/>
            <person name="Singh A."/>
            <person name="Wilkins M.J."/>
            <person name="Karaoz U."/>
            <person name="Brodie E.L."/>
            <person name="Williams K.H."/>
            <person name="Hubbard S.S."/>
            <person name="Banfield J.F."/>
        </authorList>
    </citation>
    <scope>NUCLEOTIDE SEQUENCE [LARGE SCALE GENOMIC DNA]</scope>
</reference>
<comment type="caution">
    <text evidence="9">The sequence shown here is derived from an EMBL/GenBank/DDBJ whole genome shotgun (WGS) entry which is preliminary data.</text>
</comment>
<dbReference type="AlphaFoldDB" id="A0A1F4TKI5"/>
<feature type="domain" description="MgtC/SapB/SrpB/YhiD N-terminal" evidence="8">
    <location>
        <begin position="10"/>
        <end position="134"/>
    </location>
</feature>
<evidence type="ECO:0000256" key="1">
    <source>
        <dbReference type="ARBA" id="ARBA00004651"/>
    </source>
</evidence>
<gene>
    <name evidence="9" type="ORF">A2462_08745</name>
</gene>
<keyword evidence="3" id="KW-1003">Cell membrane</keyword>
<dbReference type="PANTHER" id="PTHR33778">
    <property type="entry name" value="PROTEIN MGTC"/>
    <property type="match status" value="1"/>
</dbReference>
<comment type="subcellular location">
    <subcellularLocation>
        <location evidence="1">Cell membrane</location>
        <topology evidence="1">Multi-pass membrane protein</topology>
    </subcellularLocation>
</comment>
<evidence type="ECO:0000256" key="6">
    <source>
        <dbReference type="ARBA" id="ARBA00023136"/>
    </source>
</evidence>
<protein>
    <recommendedName>
        <fullName evidence="8">MgtC/SapB/SrpB/YhiD N-terminal domain-containing protein</fullName>
    </recommendedName>
</protein>
<dbReference type="Pfam" id="PF02308">
    <property type="entry name" value="MgtC"/>
    <property type="match status" value="1"/>
</dbReference>
<accession>A0A1F4TKI5</accession>
<evidence type="ECO:0000256" key="5">
    <source>
        <dbReference type="ARBA" id="ARBA00022989"/>
    </source>
</evidence>
<keyword evidence="5 7" id="KW-1133">Transmembrane helix</keyword>
<dbReference type="EMBL" id="MEUI01000040">
    <property type="protein sequence ID" value="OGC33117.1"/>
    <property type="molecule type" value="Genomic_DNA"/>
</dbReference>
<dbReference type="PANTHER" id="PTHR33778:SF1">
    <property type="entry name" value="MAGNESIUM TRANSPORTER YHID-RELATED"/>
    <property type="match status" value="1"/>
</dbReference>
<evidence type="ECO:0000256" key="7">
    <source>
        <dbReference type="SAM" id="Phobius"/>
    </source>
</evidence>
<feature type="transmembrane region" description="Helical" evidence="7">
    <location>
        <begin position="35"/>
        <end position="56"/>
    </location>
</feature>
<evidence type="ECO:0000259" key="8">
    <source>
        <dbReference type="Pfam" id="PF02308"/>
    </source>
</evidence>
<name>A0A1F4TKI5_UNCSA</name>
<feature type="transmembrane region" description="Helical" evidence="7">
    <location>
        <begin position="62"/>
        <end position="81"/>
    </location>
</feature>
<dbReference type="InterPro" id="IPR049177">
    <property type="entry name" value="MgtC_SapB_SrpB_YhiD_N"/>
</dbReference>